<dbReference type="GO" id="GO:1904158">
    <property type="term" value="P:axonemal central apparatus assembly"/>
    <property type="evidence" value="ECO:0007669"/>
    <property type="project" value="TreeGrafter"/>
</dbReference>
<dbReference type="OrthoDB" id="442692at2759"/>
<dbReference type="PANTHER" id="PTHR23053:SF0">
    <property type="entry name" value="HYDROCEPHALUS-INDUCING PROTEIN HOMOLOG"/>
    <property type="match status" value="1"/>
</dbReference>
<name>A0A9F5J5J8_PYTBI</name>
<dbReference type="Gene3D" id="2.60.40.10">
    <property type="entry name" value="Immunoglobulins"/>
    <property type="match status" value="1"/>
</dbReference>
<gene>
    <name evidence="2" type="primary">LOC112543158</name>
</gene>
<reference evidence="2" key="1">
    <citation type="submission" date="2025-08" db="UniProtKB">
        <authorList>
            <consortium name="RefSeq"/>
        </authorList>
    </citation>
    <scope>IDENTIFICATION</scope>
    <source>
        <tissue evidence="2">Liver</tissue>
    </source>
</reference>
<feature type="non-terminal residue" evidence="2">
    <location>
        <position position="153"/>
    </location>
</feature>
<dbReference type="RefSeq" id="XP_025033132.1">
    <property type="nucleotide sequence ID" value="XM_025177364.1"/>
</dbReference>
<dbReference type="PANTHER" id="PTHR23053">
    <property type="entry name" value="DLEC1 DELETED IN LUNG AND ESOPHAGEAL CANCER 1"/>
    <property type="match status" value="1"/>
</dbReference>
<sequence>MSHKVIPAPEQPLMMGVGEIHHLSIRFDPIYRDDLCSRVSEEVLILRYLEHPHVDYVDLRGEVHFPNLHFQTMDLNFGCILNDTEVIRDITMNNCSPLLIKYRWSFLTDDRESFIRFSSESTRPLLAQERAEEQEIPQPPQCPARYRICKGST</sequence>
<dbReference type="AlphaFoldDB" id="A0A9F5J5J8"/>
<dbReference type="Proteomes" id="UP000695026">
    <property type="component" value="Unplaced"/>
</dbReference>
<dbReference type="InterPro" id="IPR033305">
    <property type="entry name" value="Hydin-like"/>
</dbReference>
<evidence type="ECO:0000313" key="2">
    <source>
        <dbReference type="RefSeq" id="XP_025033132.1"/>
    </source>
</evidence>
<dbReference type="GO" id="GO:0005930">
    <property type="term" value="C:axoneme"/>
    <property type="evidence" value="ECO:0007669"/>
    <property type="project" value="TreeGrafter"/>
</dbReference>
<protein>
    <submittedName>
        <fullName evidence="2">Hydrocephalus-inducing protein homolog</fullName>
    </submittedName>
</protein>
<accession>A0A9F5J5J8</accession>
<dbReference type="GeneID" id="112543158"/>
<organism evidence="1 2">
    <name type="scientific">Python bivittatus</name>
    <name type="common">Burmese python</name>
    <name type="synonym">Python molurus bivittatus</name>
    <dbReference type="NCBI Taxonomy" id="176946"/>
    <lineage>
        <taxon>Eukaryota</taxon>
        <taxon>Metazoa</taxon>
        <taxon>Chordata</taxon>
        <taxon>Craniata</taxon>
        <taxon>Vertebrata</taxon>
        <taxon>Euteleostomi</taxon>
        <taxon>Lepidosauria</taxon>
        <taxon>Squamata</taxon>
        <taxon>Bifurcata</taxon>
        <taxon>Unidentata</taxon>
        <taxon>Episquamata</taxon>
        <taxon>Toxicofera</taxon>
        <taxon>Serpentes</taxon>
        <taxon>Henophidia</taxon>
        <taxon>Pythonidae</taxon>
        <taxon>Python</taxon>
    </lineage>
</organism>
<dbReference type="GO" id="GO:0003341">
    <property type="term" value="P:cilium movement"/>
    <property type="evidence" value="ECO:0007669"/>
    <property type="project" value="TreeGrafter"/>
</dbReference>
<dbReference type="KEGG" id="pbi:112543158"/>
<proteinExistence type="predicted"/>
<evidence type="ECO:0000313" key="1">
    <source>
        <dbReference type="Proteomes" id="UP000695026"/>
    </source>
</evidence>
<keyword evidence="1" id="KW-1185">Reference proteome</keyword>
<dbReference type="InterPro" id="IPR013783">
    <property type="entry name" value="Ig-like_fold"/>
</dbReference>